<organism evidence="18 19">
    <name type="scientific">Populus tomentosa</name>
    <name type="common">Chinese white poplar</name>
    <dbReference type="NCBI Taxonomy" id="118781"/>
    <lineage>
        <taxon>Eukaryota</taxon>
        <taxon>Viridiplantae</taxon>
        <taxon>Streptophyta</taxon>
        <taxon>Embryophyta</taxon>
        <taxon>Tracheophyta</taxon>
        <taxon>Spermatophyta</taxon>
        <taxon>Magnoliopsida</taxon>
        <taxon>eudicotyledons</taxon>
        <taxon>Gunneridae</taxon>
        <taxon>Pentapetalae</taxon>
        <taxon>rosids</taxon>
        <taxon>fabids</taxon>
        <taxon>Malpighiales</taxon>
        <taxon>Salicaceae</taxon>
        <taxon>Saliceae</taxon>
        <taxon>Populus</taxon>
    </lineage>
</organism>
<evidence type="ECO:0000256" key="1">
    <source>
        <dbReference type="ARBA" id="ARBA00004141"/>
    </source>
</evidence>
<dbReference type="GO" id="GO:0005774">
    <property type="term" value="C:vacuolar membrane"/>
    <property type="evidence" value="ECO:0007669"/>
    <property type="project" value="TreeGrafter"/>
</dbReference>
<feature type="transmembrane region" description="Helical" evidence="16">
    <location>
        <begin position="90"/>
        <end position="110"/>
    </location>
</feature>
<dbReference type="GO" id="GO:0000325">
    <property type="term" value="C:plant-type vacuole"/>
    <property type="evidence" value="ECO:0007669"/>
    <property type="project" value="TreeGrafter"/>
</dbReference>
<keyword evidence="19" id="KW-1185">Reference proteome</keyword>
<evidence type="ECO:0000256" key="15">
    <source>
        <dbReference type="SAM" id="MobiDB-lite"/>
    </source>
</evidence>
<evidence type="ECO:0000259" key="17">
    <source>
        <dbReference type="Pfam" id="PF00520"/>
    </source>
</evidence>
<feature type="transmembrane region" description="Helical" evidence="16">
    <location>
        <begin position="171"/>
        <end position="198"/>
    </location>
</feature>
<comment type="caution">
    <text evidence="18">The sequence shown here is derived from an EMBL/GenBank/DDBJ whole genome shotgun (WGS) entry which is preliminary data.</text>
</comment>
<dbReference type="Proteomes" id="UP000886885">
    <property type="component" value="Unassembled WGS sequence"/>
</dbReference>
<evidence type="ECO:0000256" key="6">
    <source>
        <dbReference type="ARBA" id="ARBA00022673"/>
    </source>
</evidence>
<feature type="domain" description="Ion transport" evidence="17">
    <location>
        <begin position="1"/>
        <end position="198"/>
    </location>
</feature>
<dbReference type="Pfam" id="PF00520">
    <property type="entry name" value="Ion_trans"/>
    <property type="match status" value="1"/>
</dbReference>
<evidence type="ECO:0000256" key="8">
    <source>
        <dbReference type="ARBA" id="ARBA00022737"/>
    </source>
</evidence>
<accession>A0A8X7XMI3</accession>
<evidence type="ECO:0000256" key="3">
    <source>
        <dbReference type="ARBA" id="ARBA00011738"/>
    </source>
</evidence>
<keyword evidence="10" id="KW-0851">Voltage-gated channel</keyword>
<evidence type="ECO:0000313" key="19">
    <source>
        <dbReference type="Proteomes" id="UP000886885"/>
    </source>
</evidence>
<keyword evidence="7 16" id="KW-0812">Transmembrane</keyword>
<comment type="subunit">
    <text evidence="3">Homodimer.</text>
</comment>
<feature type="region of interest" description="Disordered" evidence="15">
    <location>
        <begin position="209"/>
        <end position="233"/>
    </location>
</feature>
<evidence type="ECO:0000256" key="13">
    <source>
        <dbReference type="ARBA" id="ARBA00023136"/>
    </source>
</evidence>
<keyword evidence="4" id="KW-0813">Transport</keyword>
<dbReference type="InterPro" id="IPR027359">
    <property type="entry name" value="Volt_channel_dom_sf"/>
</dbReference>
<proteinExistence type="inferred from homology"/>
<dbReference type="GO" id="GO:0019722">
    <property type="term" value="P:calcium-mediated signaling"/>
    <property type="evidence" value="ECO:0007669"/>
    <property type="project" value="UniProtKB-ARBA"/>
</dbReference>
<feature type="transmembrane region" description="Helical" evidence="16">
    <location>
        <begin position="21"/>
        <end position="39"/>
    </location>
</feature>
<gene>
    <name evidence="18" type="ORF">POTOM_061273</name>
</gene>
<evidence type="ECO:0000256" key="14">
    <source>
        <dbReference type="ARBA" id="ARBA00023303"/>
    </source>
</evidence>
<reference evidence="18" key="1">
    <citation type="journal article" date="2020" name="bioRxiv">
        <title>Hybrid origin of Populus tomentosa Carr. identified through genome sequencing and phylogenomic analysis.</title>
        <authorList>
            <person name="An X."/>
            <person name="Gao K."/>
            <person name="Chen Z."/>
            <person name="Li J."/>
            <person name="Yang X."/>
            <person name="Yang X."/>
            <person name="Zhou J."/>
            <person name="Guo T."/>
            <person name="Zhao T."/>
            <person name="Huang S."/>
            <person name="Miao D."/>
            <person name="Khan W.U."/>
            <person name="Rao P."/>
            <person name="Ye M."/>
            <person name="Lei B."/>
            <person name="Liao W."/>
            <person name="Wang J."/>
            <person name="Ji L."/>
            <person name="Li Y."/>
            <person name="Guo B."/>
            <person name="Mustafa N.S."/>
            <person name="Li S."/>
            <person name="Yun Q."/>
            <person name="Keller S.R."/>
            <person name="Mao J."/>
            <person name="Zhang R."/>
            <person name="Strauss S.H."/>
        </authorList>
    </citation>
    <scope>NUCLEOTIDE SEQUENCE</scope>
    <source>
        <strain evidence="18">GM15</strain>
        <tissue evidence="18">Leaf</tissue>
    </source>
</reference>
<evidence type="ECO:0000256" key="16">
    <source>
        <dbReference type="SAM" id="Phobius"/>
    </source>
</evidence>
<dbReference type="SUPFAM" id="SSF81324">
    <property type="entry name" value="Voltage-gated potassium channels"/>
    <property type="match status" value="1"/>
</dbReference>
<dbReference type="Gene3D" id="1.10.287.70">
    <property type="match status" value="1"/>
</dbReference>
<dbReference type="PANTHER" id="PTHR46988">
    <property type="entry name" value="TWO PORE CALCIUM CHANNEL PROTEIN 1"/>
    <property type="match status" value="1"/>
</dbReference>
<evidence type="ECO:0000256" key="4">
    <source>
        <dbReference type="ARBA" id="ARBA00022448"/>
    </source>
</evidence>
<evidence type="ECO:0000256" key="10">
    <source>
        <dbReference type="ARBA" id="ARBA00022882"/>
    </source>
</evidence>
<dbReference type="AlphaFoldDB" id="A0A8X7XMI3"/>
<dbReference type="GO" id="GO:0034702">
    <property type="term" value="C:monoatomic ion channel complex"/>
    <property type="evidence" value="ECO:0007669"/>
    <property type="project" value="UniProtKB-KW"/>
</dbReference>
<evidence type="ECO:0000256" key="5">
    <source>
        <dbReference type="ARBA" id="ARBA00022568"/>
    </source>
</evidence>
<evidence type="ECO:0000256" key="7">
    <source>
        <dbReference type="ARBA" id="ARBA00022692"/>
    </source>
</evidence>
<dbReference type="FunFam" id="1.10.287.70:FF:000129">
    <property type="entry name" value="Two pore calcium channel protein 1"/>
    <property type="match status" value="1"/>
</dbReference>
<keyword evidence="14" id="KW-0407">Ion channel</keyword>
<dbReference type="EMBL" id="JAAWWB010001429">
    <property type="protein sequence ID" value="KAG6736033.1"/>
    <property type="molecule type" value="Genomic_DNA"/>
</dbReference>
<keyword evidence="9" id="KW-0106">Calcium</keyword>
<evidence type="ECO:0000256" key="12">
    <source>
        <dbReference type="ARBA" id="ARBA00023065"/>
    </source>
</evidence>
<protein>
    <recommendedName>
        <fullName evidence="17">Ion transport domain-containing protein</fullName>
    </recommendedName>
</protein>
<evidence type="ECO:0000256" key="11">
    <source>
        <dbReference type="ARBA" id="ARBA00022989"/>
    </source>
</evidence>
<evidence type="ECO:0000313" key="18">
    <source>
        <dbReference type="EMBL" id="KAG6736033.1"/>
    </source>
</evidence>
<keyword evidence="11 16" id="KW-1133">Transmembrane helix</keyword>
<keyword evidence="12" id="KW-0406">Ion transport</keyword>
<keyword evidence="6" id="KW-0107">Calcium channel</keyword>
<dbReference type="OrthoDB" id="416585at2759"/>
<comment type="subcellular location">
    <subcellularLocation>
        <location evidence="1">Membrane</location>
        <topology evidence="1">Multi-pass membrane protein</topology>
    </subcellularLocation>
</comment>
<name>A0A8X7XMI3_POPTO</name>
<sequence length="255" mass="29267">MALKIYAYGFENYWRDGQNRFDFVITLVIVIGETVTLASPNGLTFLSNGEWIRYLLIARLLRLIRILMYVRNYRAFVATFLTLIPSLMPYLGTIFCVMCIYCSLGIQLFGGLVNAGNLNLEGTDLAEDDYLLFNFNDYPNGMVTLFNLLVMGNWQVWMQSYKDLTGSYWSLAYFISFYLITVLLLLNLVMAFVLEAFFAEMELEISEKCEGEDKEGSNSKSRRRSVGTKTRSQRVDILLHHMLSAELEKPECSNA</sequence>
<dbReference type="InterPro" id="IPR005821">
    <property type="entry name" value="Ion_trans_dom"/>
</dbReference>
<keyword evidence="5" id="KW-0109">Calcium transport</keyword>
<dbReference type="InterPro" id="IPR044581">
    <property type="entry name" value="TPC1_plant"/>
</dbReference>
<evidence type="ECO:0000256" key="2">
    <source>
        <dbReference type="ARBA" id="ARBA00009286"/>
    </source>
</evidence>
<dbReference type="GO" id="GO:0005245">
    <property type="term" value="F:voltage-gated calcium channel activity"/>
    <property type="evidence" value="ECO:0007669"/>
    <property type="project" value="InterPro"/>
</dbReference>
<evidence type="ECO:0000256" key="9">
    <source>
        <dbReference type="ARBA" id="ARBA00022837"/>
    </source>
</evidence>
<dbReference type="PANTHER" id="PTHR46988:SF2">
    <property type="entry name" value="TWO PORE CALCIUM CHANNEL PROTEIN 1"/>
    <property type="match status" value="1"/>
</dbReference>
<dbReference type="Gene3D" id="1.20.120.350">
    <property type="entry name" value="Voltage-gated potassium channels. Chain C"/>
    <property type="match status" value="1"/>
</dbReference>
<keyword evidence="13 16" id="KW-0472">Membrane</keyword>
<comment type="similarity">
    <text evidence="2">Belongs to the calcium channel alpha-1 subunit (TC 1.A.1.11) family. Two pore calcium channel subfamily.</text>
</comment>
<keyword evidence="8" id="KW-0677">Repeat</keyword>